<accession>A0A371JTC5</accession>
<name>A0A371JTC5_9FLAO</name>
<dbReference type="EMBL" id="QTJX01000001">
    <property type="protein sequence ID" value="RDY61054.1"/>
    <property type="molecule type" value="Genomic_DNA"/>
</dbReference>
<evidence type="ECO:0000313" key="2">
    <source>
        <dbReference type="Proteomes" id="UP000261828"/>
    </source>
</evidence>
<dbReference type="AlphaFoldDB" id="A0A371JTC5"/>
<evidence type="ECO:0008006" key="3">
    <source>
        <dbReference type="Google" id="ProtNLM"/>
    </source>
</evidence>
<keyword evidence="2" id="KW-1185">Reference proteome</keyword>
<sequence>MNRIVILLVFFAIGFMSCKDSEKEIDKLEIAKQYYKILDGSDISAINTLLTDSLLTRETEYDYEQTFSLKEYTEWLKWDSVFEPSYEVLQIEQENEIVKATVSKIDKRILFLHKEPIVINQIIRFDNDRISTIETTKYEVFNDSVFVKNRDELVNWIQANHPELDGFLYDQTETGGMKYLNAIELYKNQQ</sequence>
<dbReference type="Proteomes" id="UP000261828">
    <property type="component" value="Unassembled WGS sequence"/>
</dbReference>
<dbReference type="RefSeq" id="WP_116182937.1">
    <property type="nucleotide sequence ID" value="NZ_QTJX01000001.1"/>
</dbReference>
<evidence type="ECO:0000313" key="1">
    <source>
        <dbReference type="EMBL" id="RDY61054.1"/>
    </source>
</evidence>
<comment type="caution">
    <text evidence="1">The sequence shown here is derived from an EMBL/GenBank/DDBJ whole genome shotgun (WGS) entry which is preliminary data.</text>
</comment>
<dbReference type="OrthoDB" id="1121874at2"/>
<dbReference type="PROSITE" id="PS51257">
    <property type="entry name" value="PROKAR_LIPOPROTEIN"/>
    <property type="match status" value="1"/>
</dbReference>
<organism evidence="1 2">
    <name type="scientific">Flagellimonas nanhaiensis</name>
    <dbReference type="NCBI Taxonomy" id="2292706"/>
    <lineage>
        <taxon>Bacteria</taxon>
        <taxon>Pseudomonadati</taxon>
        <taxon>Bacteroidota</taxon>
        <taxon>Flavobacteriia</taxon>
        <taxon>Flavobacteriales</taxon>
        <taxon>Flavobacteriaceae</taxon>
        <taxon>Flagellimonas</taxon>
    </lineage>
</organism>
<proteinExistence type="predicted"/>
<reference evidence="1 2" key="1">
    <citation type="submission" date="2018-08" db="EMBL/GenBank/DDBJ databases">
        <title>Muricauda nanhaiensis sp. nov., isolated from seawater of the South China Sea.</title>
        <authorList>
            <person name="Dang Y."/>
        </authorList>
    </citation>
    <scope>NUCLEOTIDE SEQUENCE [LARGE SCALE GENOMIC DNA]</scope>
    <source>
        <strain evidence="1 2">SM1704</strain>
    </source>
</reference>
<protein>
    <recommendedName>
        <fullName evidence="3">Nuclear transport factor 2 family protein</fullName>
    </recommendedName>
</protein>
<gene>
    <name evidence="1" type="ORF">DX873_02465</name>
</gene>